<comment type="caution">
    <text evidence="11">The sequence shown here is derived from an EMBL/GenBank/DDBJ whole genome shotgun (WGS) entry which is preliminary data.</text>
</comment>
<dbReference type="NCBIfam" id="TIGR00726">
    <property type="entry name" value="peptidoglycan editing factor PgeF"/>
    <property type="match status" value="1"/>
</dbReference>
<proteinExistence type="inferred from homology"/>
<dbReference type="InterPro" id="IPR011324">
    <property type="entry name" value="Cytotoxic_necrot_fac-like_cat"/>
</dbReference>
<gene>
    <name evidence="11" type="ORF">HMPREF1218_1252</name>
</gene>
<evidence type="ECO:0000313" key="12">
    <source>
        <dbReference type="Proteomes" id="UP000016600"/>
    </source>
</evidence>
<keyword evidence="12" id="KW-1185">Reference proteome</keyword>
<sequence length="259" mass="28559">MKLPQLTYYTLGEGVTAFSSTRHGGASVGNYSTFNINLFCGDDAEVVRVNRIALCEELNIAPERLIVPHQTHGVGLQKVDTAFLMKPQADRDQLLEGVDGVMTDVSNVCVGVSTADCIPILLYDPIHQSVCAVHAGWRGTAQRIVQRAIAKMHVYYGTESTQLRACIGPGISSDHFEVGDEVYSAFEKAGFEMSTIARRYTKWHIDLWECNRLQLVEVGVCPAQIYVSGICTYKRAADYFSARRLGTASGRIYSGILLR</sequence>
<reference evidence="11 12" key="1">
    <citation type="submission" date="2013-08" db="EMBL/GenBank/DDBJ databases">
        <authorList>
            <person name="Durkin A.S."/>
            <person name="Haft D.R."/>
            <person name="McCorrison J."/>
            <person name="Torralba M."/>
            <person name="Gillis M."/>
            <person name="Haft D.H."/>
            <person name="Methe B."/>
            <person name="Sutton G."/>
            <person name="Nelson K.E."/>
        </authorList>
    </citation>
    <scope>NUCLEOTIDE SEQUENCE [LARGE SCALE GENOMIC DNA]</scope>
    <source>
        <strain evidence="11 12">F0068</strain>
    </source>
</reference>
<comment type="catalytic activity">
    <reaction evidence="9">
        <text>S-methyl-5'-thioadenosine + phosphate = 5-(methylsulfanyl)-alpha-D-ribose 1-phosphate + adenine</text>
        <dbReference type="Rhea" id="RHEA:11852"/>
        <dbReference type="ChEBI" id="CHEBI:16708"/>
        <dbReference type="ChEBI" id="CHEBI:17509"/>
        <dbReference type="ChEBI" id="CHEBI:43474"/>
        <dbReference type="ChEBI" id="CHEBI:58533"/>
        <dbReference type="EC" id="2.4.2.28"/>
    </reaction>
    <physiologicalReaction direction="left-to-right" evidence="9">
        <dbReference type="Rhea" id="RHEA:11853"/>
    </physiologicalReaction>
</comment>
<dbReference type="GO" id="GO:0017061">
    <property type="term" value="F:S-methyl-5-thioadenosine phosphorylase activity"/>
    <property type="evidence" value="ECO:0007669"/>
    <property type="project" value="UniProtKB-EC"/>
</dbReference>
<accession>U2MIQ1</accession>
<dbReference type="InterPro" id="IPR003730">
    <property type="entry name" value="Cu_polyphenol_OxRdtase"/>
</dbReference>
<dbReference type="CDD" id="cd16833">
    <property type="entry name" value="YfiH"/>
    <property type="match status" value="1"/>
</dbReference>
<keyword evidence="6" id="KW-0862">Zinc</keyword>
<dbReference type="SUPFAM" id="SSF64438">
    <property type="entry name" value="CNF1/YfiH-like putative cysteine hydrolases"/>
    <property type="match status" value="1"/>
</dbReference>
<comment type="catalytic activity">
    <reaction evidence="1">
        <text>inosine + phosphate = alpha-D-ribose 1-phosphate + hypoxanthine</text>
        <dbReference type="Rhea" id="RHEA:27646"/>
        <dbReference type="ChEBI" id="CHEBI:17368"/>
        <dbReference type="ChEBI" id="CHEBI:17596"/>
        <dbReference type="ChEBI" id="CHEBI:43474"/>
        <dbReference type="ChEBI" id="CHEBI:57720"/>
        <dbReference type="EC" id="2.4.2.1"/>
    </reaction>
    <physiologicalReaction direction="left-to-right" evidence="1">
        <dbReference type="Rhea" id="RHEA:27647"/>
    </physiologicalReaction>
</comment>
<protein>
    <recommendedName>
        <fullName evidence="10">Purine nucleoside phosphorylase</fullName>
    </recommendedName>
</protein>
<dbReference type="EMBL" id="AWET01000044">
    <property type="protein sequence ID" value="ERJ99118.1"/>
    <property type="molecule type" value="Genomic_DNA"/>
</dbReference>
<evidence type="ECO:0000256" key="9">
    <source>
        <dbReference type="ARBA" id="ARBA00049893"/>
    </source>
</evidence>
<evidence type="ECO:0000256" key="7">
    <source>
        <dbReference type="ARBA" id="ARBA00047989"/>
    </source>
</evidence>
<name>U2MIQ1_9BACT</name>
<dbReference type="AlphaFoldDB" id="U2MIQ1"/>
<evidence type="ECO:0000256" key="8">
    <source>
        <dbReference type="ARBA" id="ARBA00048968"/>
    </source>
</evidence>
<evidence type="ECO:0000256" key="1">
    <source>
        <dbReference type="ARBA" id="ARBA00000553"/>
    </source>
</evidence>
<keyword evidence="4" id="KW-0479">Metal-binding</keyword>
<dbReference type="PATRIC" id="fig|1081904.3.peg.2031"/>
<evidence type="ECO:0000256" key="4">
    <source>
        <dbReference type="ARBA" id="ARBA00022723"/>
    </source>
</evidence>
<dbReference type="InterPro" id="IPR038371">
    <property type="entry name" value="Cu_polyphenol_OxRdtase_sf"/>
</dbReference>
<keyword evidence="5" id="KW-0378">Hydrolase</keyword>
<organism evidence="11 12">
    <name type="scientific">Hoylesella pleuritidis F0068</name>
    <dbReference type="NCBI Taxonomy" id="1081904"/>
    <lineage>
        <taxon>Bacteria</taxon>
        <taxon>Pseudomonadati</taxon>
        <taxon>Bacteroidota</taxon>
        <taxon>Bacteroidia</taxon>
        <taxon>Bacteroidales</taxon>
        <taxon>Prevotellaceae</taxon>
        <taxon>Hoylesella</taxon>
    </lineage>
</organism>
<evidence type="ECO:0000256" key="3">
    <source>
        <dbReference type="ARBA" id="ARBA00022679"/>
    </source>
</evidence>
<dbReference type="PANTHER" id="PTHR30616">
    <property type="entry name" value="UNCHARACTERIZED PROTEIN YFIH"/>
    <property type="match status" value="1"/>
</dbReference>
<dbReference type="Pfam" id="PF02578">
    <property type="entry name" value="Cu-oxidase_4"/>
    <property type="match status" value="1"/>
</dbReference>
<evidence type="ECO:0000256" key="10">
    <source>
        <dbReference type="RuleBase" id="RU361274"/>
    </source>
</evidence>
<dbReference type="GO" id="GO:0016787">
    <property type="term" value="F:hydrolase activity"/>
    <property type="evidence" value="ECO:0007669"/>
    <property type="project" value="UniProtKB-KW"/>
</dbReference>
<dbReference type="PANTHER" id="PTHR30616:SF2">
    <property type="entry name" value="PURINE NUCLEOSIDE PHOSPHORYLASE LACC1"/>
    <property type="match status" value="1"/>
</dbReference>
<comment type="similarity">
    <text evidence="2 10">Belongs to the purine nucleoside phosphorylase YfiH/LACC1 family.</text>
</comment>
<dbReference type="GO" id="GO:0005507">
    <property type="term" value="F:copper ion binding"/>
    <property type="evidence" value="ECO:0007669"/>
    <property type="project" value="TreeGrafter"/>
</dbReference>
<comment type="catalytic activity">
    <reaction evidence="7">
        <text>adenosine + H2O + H(+) = inosine + NH4(+)</text>
        <dbReference type="Rhea" id="RHEA:24408"/>
        <dbReference type="ChEBI" id="CHEBI:15377"/>
        <dbReference type="ChEBI" id="CHEBI:15378"/>
        <dbReference type="ChEBI" id="CHEBI:16335"/>
        <dbReference type="ChEBI" id="CHEBI:17596"/>
        <dbReference type="ChEBI" id="CHEBI:28938"/>
        <dbReference type="EC" id="3.5.4.4"/>
    </reaction>
    <physiologicalReaction direction="left-to-right" evidence="7">
        <dbReference type="Rhea" id="RHEA:24409"/>
    </physiologicalReaction>
</comment>
<dbReference type="Gene3D" id="3.60.140.10">
    <property type="entry name" value="CNF1/YfiH-like putative cysteine hydrolases"/>
    <property type="match status" value="1"/>
</dbReference>
<evidence type="ECO:0000256" key="5">
    <source>
        <dbReference type="ARBA" id="ARBA00022801"/>
    </source>
</evidence>
<dbReference type="RefSeq" id="WP_021584574.1">
    <property type="nucleotide sequence ID" value="NZ_AWET01000044.1"/>
</dbReference>
<evidence type="ECO:0000313" key="11">
    <source>
        <dbReference type="EMBL" id="ERJ99118.1"/>
    </source>
</evidence>
<evidence type="ECO:0000256" key="2">
    <source>
        <dbReference type="ARBA" id="ARBA00007353"/>
    </source>
</evidence>
<comment type="catalytic activity">
    <reaction evidence="8">
        <text>adenosine + phosphate = alpha-D-ribose 1-phosphate + adenine</text>
        <dbReference type="Rhea" id="RHEA:27642"/>
        <dbReference type="ChEBI" id="CHEBI:16335"/>
        <dbReference type="ChEBI" id="CHEBI:16708"/>
        <dbReference type="ChEBI" id="CHEBI:43474"/>
        <dbReference type="ChEBI" id="CHEBI:57720"/>
        <dbReference type="EC" id="2.4.2.1"/>
    </reaction>
    <physiologicalReaction direction="left-to-right" evidence="8">
        <dbReference type="Rhea" id="RHEA:27643"/>
    </physiologicalReaction>
</comment>
<dbReference type="Proteomes" id="UP000016600">
    <property type="component" value="Unassembled WGS sequence"/>
</dbReference>
<keyword evidence="3" id="KW-0808">Transferase</keyword>
<evidence type="ECO:0000256" key="6">
    <source>
        <dbReference type="ARBA" id="ARBA00022833"/>
    </source>
</evidence>